<evidence type="ECO:0000313" key="14">
    <source>
        <dbReference type="EMBL" id="SHM84719.1"/>
    </source>
</evidence>
<feature type="domain" description="TonB-dependent receptor-like beta-barrel" evidence="12">
    <location>
        <begin position="431"/>
        <end position="812"/>
    </location>
</feature>
<keyword evidence="6 8" id="KW-0472">Membrane</keyword>
<dbReference type="Pfam" id="PF00593">
    <property type="entry name" value="TonB_dep_Rec_b-barrel"/>
    <property type="match status" value="1"/>
</dbReference>
<dbReference type="InterPro" id="IPR000531">
    <property type="entry name" value="Beta-barrel_TonB"/>
</dbReference>
<gene>
    <name evidence="14" type="ORF">SAMN05444266_11228</name>
</gene>
<feature type="chain" id="PRO_5012184281" evidence="11">
    <location>
        <begin position="22"/>
        <end position="1106"/>
    </location>
</feature>
<evidence type="ECO:0000256" key="10">
    <source>
        <dbReference type="SAM" id="MobiDB-lite"/>
    </source>
</evidence>
<keyword evidence="7 8" id="KW-0998">Cell outer membrane</keyword>
<feature type="signal peptide" evidence="11">
    <location>
        <begin position="1"/>
        <end position="21"/>
    </location>
</feature>
<dbReference type="Proteomes" id="UP000184420">
    <property type="component" value="Unassembled WGS sequence"/>
</dbReference>
<dbReference type="InterPro" id="IPR008969">
    <property type="entry name" value="CarboxyPept-like_regulatory"/>
</dbReference>
<dbReference type="InterPro" id="IPR036942">
    <property type="entry name" value="Beta-barrel_TonB_sf"/>
</dbReference>
<dbReference type="EMBL" id="FRBL01000012">
    <property type="protein sequence ID" value="SHM84719.1"/>
    <property type="molecule type" value="Genomic_DNA"/>
</dbReference>
<evidence type="ECO:0000256" key="5">
    <source>
        <dbReference type="ARBA" id="ARBA00023077"/>
    </source>
</evidence>
<dbReference type="SUPFAM" id="SSF49464">
    <property type="entry name" value="Carboxypeptidase regulatory domain-like"/>
    <property type="match status" value="1"/>
</dbReference>
<name>A0A1M7M2G4_9BACT</name>
<evidence type="ECO:0000256" key="11">
    <source>
        <dbReference type="SAM" id="SignalP"/>
    </source>
</evidence>
<proteinExistence type="inferred from homology"/>
<dbReference type="OrthoDB" id="9768177at2"/>
<evidence type="ECO:0000259" key="12">
    <source>
        <dbReference type="Pfam" id="PF00593"/>
    </source>
</evidence>
<evidence type="ECO:0000259" key="13">
    <source>
        <dbReference type="Pfam" id="PF07715"/>
    </source>
</evidence>
<dbReference type="Pfam" id="PF07715">
    <property type="entry name" value="Plug"/>
    <property type="match status" value="1"/>
</dbReference>
<comment type="similarity">
    <text evidence="8 9">Belongs to the TonB-dependent receptor family.</text>
</comment>
<comment type="subcellular location">
    <subcellularLocation>
        <location evidence="1 8">Cell outer membrane</location>
        <topology evidence="1 8">Multi-pass membrane protein</topology>
    </subcellularLocation>
</comment>
<keyword evidence="3 8" id="KW-1134">Transmembrane beta strand</keyword>
<evidence type="ECO:0000256" key="6">
    <source>
        <dbReference type="ARBA" id="ARBA00023136"/>
    </source>
</evidence>
<dbReference type="InterPro" id="IPR039426">
    <property type="entry name" value="TonB-dep_rcpt-like"/>
</dbReference>
<dbReference type="RefSeq" id="WP_073086972.1">
    <property type="nucleotide sequence ID" value="NZ_FRBL01000012.1"/>
</dbReference>
<evidence type="ECO:0000256" key="1">
    <source>
        <dbReference type="ARBA" id="ARBA00004571"/>
    </source>
</evidence>
<keyword evidence="11" id="KW-0732">Signal</keyword>
<dbReference type="NCBIfam" id="TIGR04057">
    <property type="entry name" value="SusC_RagA_signa"/>
    <property type="match status" value="1"/>
</dbReference>
<protein>
    <submittedName>
        <fullName evidence="14">TonB-linked outer membrane protein, SusC/RagA family</fullName>
    </submittedName>
</protein>
<feature type="domain" description="TonB-dependent receptor plug" evidence="13">
    <location>
        <begin position="120"/>
        <end position="225"/>
    </location>
</feature>
<evidence type="ECO:0000256" key="3">
    <source>
        <dbReference type="ARBA" id="ARBA00022452"/>
    </source>
</evidence>
<dbReference type="AlphaFoldDB" id="A0A1M7M2G4"/>
<reference evidence="14 15" key="1">
    <citation type="submission" date="2016-11" db="EMBL/GenBank/DDBJ databases">
        <authorList>
            <person name="Jaros S."/>
            <person name="Januszkiewicz K."/>
            <person name="Wedrychowicz H."/>
        </authorList>
    </citation>
    <scope>NUCLEOTIDE SEQUENCE [LARGE SCALE GENOMIC DNA]</scope>
    <source>
        <strain evidence="14 15">DSM 27406</strain>
    </source>
</reference>
<dbReference type="PROSITE" id="PS52016">
    <property type="entry name" value="TONB_DEPENDENT_REC_3"/>
    <property type="match status" value="1"/>
</dbReference>
<dbReference type="InterPro" id="IPR012910">
    <property type="entry name" value="Plug_dom"/>
</dbReference>
<dbReference type="Gene3D" id="2.60.40.1120">
    <property type="entry name" value="Carboxypeptidase-like, regulatory domain"/>
    <property type="match status" value="1"/>
</dbReference>
<evidence type="ECO:0000256" key="2">
    <source>
        <dbReference type="ARBA" id="ARBA00022448"/>
    </source>
</evidence>
<organism evidence="14 15">
    <name type="scientific">Chitinophaga jiangningensis</name>
    <dbReference type="NCBI Taxonomy" id="1419482"/>
    <lineage>
        <taxon>Bacteria</taxon>
        <taxon>Pseudomonadati</taxon>
        <taxon>Bacteroidota</taxon>
        <taxon>Chitinophagia</taxon>
        <taxon>Chitinophagales</taxon>
        <taxon>Chitinophagaceae</taxon>
        <taxon>Chitinophaga</taxon>
    </lineage>
</organism>
<evidence type="ECO:0000256" key="9">
    <source>
        <dbReference type="RuleBase" id="RU003357"/>
    </source>
</evidence>
<evidence type="ECO:0000313" key="15">
    <source>
        <dbReference type="Proteomes" id="UP000184420"/>
    </source>
</evidence>
<dbReference type="SUPFAM" id="SSF56935">
    <property type="entry name" value="Porins"/>
    <property type="match status" value="1"/>
</dbReference>
<evidence type="ECO:0000256" key="4">
    <source>
        <dbReference type="ARBA" id="ARBA00022692"/>
    </source>
</evidence>
<evidence type="ECO:0000256" key="8">
    <source>
        <dbReference type="PROSITE-ProRule" id="PRU01360"/>
    </source>
</evidence>
<keyword evidence="4 8" id="KW-0812">Transmembrane</keyword>
<dbReference type="InterPro" id="IPR037066">
    <property type="entry name" value="Plug_dom_sf"/>
</dbReference>
<keyword evidence="2 8" id="KW-0813">Transport</keyword>
<feature type="region of interest" description="Disordered" evidence="10">
    <location>
        <begin position="581"/>
        <end position="601"/>
    </location>
</feature>
<accession>A0A1M7M2G4</accession>
<dbReference type="NCBIfam" id="TIGR04056">
    <property type="entry name" value="OMP_RagA_SusC"/>
    <property type="match status" value="1"/>
</dbReference>
<keyword evidence="15" id="KW-1185">Reference proteome</keyword>
<dbReference type="Pfam" id="PF13715">
    <property type="entry name" value="CarbopepD_reg_2"/>
    <property type="match status" value="1"/>
</dbReference>
<dbReference type="InterPro" id="IPR023997">
    <property type="entry name" value="TonB-dep_OMP_SusC/RagA_CS"/>
</dbReference>
<dbReference type="Gene3D" id="2.40.170.20">
    <property type="entry name" value="TonB-dependent receptor, beta-barrel domain"/>
    <property type="match status" value="1"/>
</dbReference>
<keyword evidence="5 9" id="KW-0798">TonB box</keyword>
<evidence type="ECO:0000256" key="7">
    <source>
        <dbReference type="ARBA" id="ARBA00023237"/>
    </source>
</evidence>
<dbReference type="InterPro" id="IPR023996">
    <property type="entry name" value="TonB-dep_OMP_SusC/RagA"/>
</dbReference>
<dbReference type="Gene3D" id="2.170.130.10">
    <property type="entry name" value="TonB-dependent receptor, plug domain"/>
    <property type="match status" value="1"/>
</dbReference>
<dbReference type="GO" id="GO:0009279">
    <property type="term" value="C:cell outer membrane"/>
    <property type="evidence" value="ECO:0007669"/>
    <property type="project" value="UniProtKB-SubCell"/>
</dbReference>
<dbReference type="STRING" id="1419482.SAMN05444266_11228"/>
<sequence length="1106" mass="120551">MKRFFINQKTGLLVLIGLCYAATTIAQSRKITGRIQAKEDQSPLIGATVSVKGTNRGTQVLPDGTYSLLVNPGETLLIRYTGYLPQEILVTDKSEINAKLEADVQKMNEVVVVGYGTQSRRSVTTSIAKLDKEVLANAPRANVGSALQGTVSGLQVVTATGQPGATPVIILRGGASINSPGAPLTIVDGVVRSFADVPSEDIASIELLKDAAATAIYGARANNGVILITTKQGKAGVAQVSYKFTGGYNKARDGYQYMGAKDFIYYTRLGYLNAGRTLSQANTARGMGLSTNPADLATFDIRPYNSTTASLLSKGWDTVGDPYGGTIIFKDHGGEVENIVFRNTYTQDHYVNVTGGNDKGKYYASFDYYKEDGVIVGSGYKRFSGDVNGSYKVKSNLEVGTGVSMSTAAQLGVLAGEVNSLYRSMAIWPTFNPWLDSAKTLPNPGNSASDGNPLYWLQKTKRSAETNRISANAFVKWDIIPGLYFRGTANMYLFERLNQSFQQATQTYANIFANPPSFSNTKRESVTGFARDFQTQYNGILNYTKSFGKHDLSAMAGAEYFGIKSLGLQVDGLNAPTDDIPTANASTTFNPTTSSSDPNNNYSIQSEYRILSSFGRLAYNYDERYLLTLVFRQDAVSSLAKSNRSGFFPGMSLGWNLHNEPFYKNLGISKVLSTIKPRASYGVNGNVAGLGRYDVQGVYNLQTNYNGNAGFLNTGMANPELRWEKSKTTDLGIDLGFLDNRITLLFDYYNRKTSDLLTNLALPSYVGFDFVKTNLGTFQNKGYEFEVNATVLQSNSGVRLNVGANASFVKNKILQLPYNGNENNRQGGLQVYDAASGKVIWVGGLQEGQSLGDIYGYQQVSIFKDDKDVAAVAGNRYDAVAKITGPNLAAGANGRITPGDVNWLDKDRNDTIDSRDQVYLGNIFPKWTGGFNATLSYKGLSLYSRFDFATGHTIYNDLVARTLGNYQGTFNYIDLQKQAWSPTNTETDIPKVYFADQVAGSKQNYTRANNANQVLNGNNSRFYEKGNYLACREITLSYELPKSLLQRTHVLSSTRMYVSANNLFYVTSFSGPSPEAPVDGSGNISGIFAGTYPTPRSFVLGVQVSF</sequence>